<dbReference type="EMBL" id="UYYB01032544">
    <property type="protein sequence ID" value="VDM73803.1"/>
    <property type="molecule type" value="Genomic_DNA"/>
</dbReference>
<dbReference type="SUPFAM" id="SSF75304">
    <property type="entry name" value="Amidase signature (AS) enzymes"/>
    <property type="match status" value="1"/>
</dbReference>
<dbReference type="PANTHER" id="PTHR43372">
    <property type="entry name" value="FATTY-ACID AMIDE HYDROLASE"/>
    <property type="match status" value="1"/>
</dbReference>
<dbReference type="GO" id="GO:0012505">
    <property type="term" value="C:endomembrane system"/>
    <property type="evidence" value="ECO:0007669"/>
    <property type="project" value="TreeGrafter"/>
</dbReference>
<dbReference type="Pfam" id="PF01425">
    <property type="entry name" value="Amidase"/>
    <property type="match status" value="1"/>
</dbReference>
<reference evidence="2 3" key="1">
    <citation type="submission" date="2018-11" db="EMBL/GenBank/DDBJ databases">
        <authorList>
            <consortium name="Pathogen Informatics"/>
        </authorList>
    </citation>
    <scope>NUCLEOTIDE SEQUENCE [LARGE SCALE GENOMIC DNA]</scope>
</reference>
<sequence>MEAAGAILIAITNVPEACFWVEASNGIYGQTKNPYDSRRGTGGSSGGEGALIGAAATEICVIYLKALRFQIGIGSDIGGSIRIPSFMNGIFGLKPTPGVVPLDGHVPMPKDFQEQMLCIGPMCRYVEDIPLMMEVWGFEATKSPHDFSS</sequence>
<name>A0A3P7J0I1_STRVU</name>
<proteinExistence type="predicted"/>
<dbReference type="OrthoDB" id="6428749at2759"/>
<dbReference type="PANTHER" id="PTHR43372:SF4">
    <property type="entry name" value="FATTY-ACID AMIDE HYDROLASE 2"/>
    <property type="match status" value="1"/>
</dbReference>
<organism evidence="2 3">
    <name type="scientific">Strongylus vulgaris</name>
    <name type="common">Blood worm</name>
    <dbReference type="NCBI Taxonomy" id="40348"/>
    <lineage>
        <taxon>Eukaryota</taxon>
        <taxon>Metazoa</taxon>
        <taxon>Ecdysozoa</taxon>
        <taxon>Nematoda</taxon>
        <taxon>Chromadorea</taxon>
        <taxon>Rhabditida</taxon>
        <taxon>Rhabditina</taxon>
        <taxon>Rhabditomorpha</taxon>
        <taxon>Strongyloidea</taxon>
        <taxon>Strongylidae</taxon>
        <taxon>Strongylus</taxon>
    </lineage>
</organism>
<protein>
    <recommendedName>
        <fullName evidence="1">Amidase domain-containing protein</fullName>
    </recommendedName>
</protein>
<keyword evidence="3" id="KW-1185">Reference proteome</keyword>
<dbReference type="Gene3D" id="3.90.1300.10">
    <property type="entry name" value="Amidase signature (AS) domain"/>
    <property type="match status" value="1"/>
</dbReference>
<dbReference type="InterPro" id="IPR052739">
    <property type="entry name" value="FAAH2"/>
</dbReference>
<gene>
    <name evidence="2" type="ORF">SVUK_LOCUS8801</name>
</gene>
<evidence type="ECO:0000259" key="1">
    <source>
        <dbReference type="Pfam" id="PF01425"/>
    </source>
</evidence>
<dbReference type="AlphaFoldDB" id="A0A3P7J0I1"/>
<accession>A0A3P7J0I1</accession>
<dbReference type="Proteomes" id="UP000270094">
    <property type="component" value="Unassembled WGS sequence"/>
</dbReference>
<dbReference type="InterPro" id="IPR023631">
    <property type="entry name" value="Amidase_dom"/>
</dbReference>
<dbReference type="InterPro" id="IPR036928">
    <property type="entry name" value="AS_sf"/>
</dbReference>
<evidence type="ECO:0000313" key="3">
    <source>
        <dbReference type="Proteomes" id="UP000270094"/>
    </source>
</evidence>
<feature type="domain" description="Amidase" evidence="1">
    <location>
        <begin position="2"/>
        <end position="136"/>
    </location>
</feature>
<evidence type="ECO:0000313" key="2">
    <source>
        <dbReference type="EMBL" id="VDM73803.1"/>
    </source>
</evidence>